<keyword evidence="3" id="KW-1185">Reference proteome</keyword>
<evidence type="ECO:0000313" key="3">
    <source>
        <dbReference type="Proteomes" id="UP000593571"/>
    </source>
</evidence>
<comment type="caution">
    <text evidence="2">The sequence shown here is derived from an EMBL/GenBank/DDBJ whole genome shotgun (WGS) entry which is preliminary data.</text>
</comment>
<protein>
    <submittedName>
        <fullName evidence="2">Uncharacterized protein</fullName>
    </submittedName>
</protein>
<feature type="compositionally biased region" description="Basic residues" evidence="1">
    <location>
        <begin position="18"/>
        <end position="35"/>
    </location>
</feature>
<organism evidence="2 3">
    <name type="scientific">Rousettus aegyptiacus</name>
    <name type="common">Egyptian fruit bat</name>
    <name type="synonym">Pteropus aegyptiacus</name>
    <dbReference type="NCBI Taxonomy" id="9407"/>
    <lineage>
        <taxon>Eukaryota</taxon>
        <taxon>Metazoa</taxon>
        <taxon>Chordata</taxon>
        <taxon>Craniata</taxon>
        <taxon>Vertebrata</taxon>
        <taxon>Euteleostomi</taxon>
        <taxon>Mammalia</taxon>
        <taxon>Eutheria</taxon>
        <taxon>Laurasiatheria</taxon>
        <taxon>Chiroptera</taxon>
        <taxon>Yinpterochiroptera</taxon>
        <taxon>Pteropodoidea</taxon>
        <taxon>Pteropodidae</taxon>
        <taxon>Rousettinae</taxon>
        <taxon>Rousettus</taxon>
    </lineage>
</organism>
<evidence type="ECO:0000256" key="1">
    <source>
        <dbReference type="SAM" id="MobiDB-lite"/>
    </source>
</evidence>
<dbReference type="Proteomes" id="UP000593571">
    <property type="component" value="Unassembled WGS sequence"/>
</dbReference>
<proteinExistence type="predicted"/>
<feature type="region of interest" description="Disordered" evidence="1">
    <location>
        <begin position="1"/>
        <end position="91"/>
    </location>
</feature>
<dbReference type="EMBL" id="JACASE010000002">
    <property type="protein sequence ID" value="KAF6496028.1"/>
    <property type="molecule type" value="Genomic_DNA"/>
</dbReference>
<name>A0A7J8JH51_ROUAE</name>
<reference evidence="2 3" key="1">
    <citation type="journal article" date="2020" name="Nature">
        <title>Six reference-quality genomes reveal evolution of bat adaptations.</title>
        <authorList>
            <person name="Jebb D."/>
            <person name="Huang Z."/>
            <person name="Pippel M."/>
            <person name="Hughes G.M."/>
            <person name="Lavrichenko K."/>
            <person name="Devanna P."/>
            <person name="Winkler S."/>
            <person name="Jermiin L.S."/>
            <person name="Skirmuntt E.C."/>
            <person name="Katzourakis A."/>
            <person name="Burkitt-Gray L."/>
            <person name="Ray D.A."/>
            <person name="Sullivan K.A.M."/>
            <person name="Roscito J.G."/>
            <person name="Kirilenko B.M."/>
            <person name="Davalos L.M."/>
            <person name="Corthals A.P."/>
            <person name="Power M.L."/>
            <person name="Jones G."/>
            <person name="Ransome R.D."/>
            <person name="Dechmann D.K.N."/>
            <person name="Locatelli A.G."/>
            <person name="Puechmaille S.J."/>
            <person name="Fedrigo O."/>
            <person name="Jarvis E.D."/>
            <person name="Hiller M."/>
            <person name="Vernes S.C."/>
            <person name="Myers E.W."/>
            <person name="Teeling E.C."/>
        </authorList>
    </citation>
    <scope>NUCLEOTIDE SEQUENCE [LARGE SCALE GENOMIC DNA]</scope>
    <source>
        <strain evidence="2">MRouAeg1</strain>
        <tissue evidence="2">Muscle</tissue>
    </source>
</reference>
<dbReference type="AlphaFoldDB" id="A0A7J8JH51"/>
<sequence length="153" mass="16297">MPLPQKSLVKMPSIAGRRAARRGGSRSPTRRRARTHPAGSGRSTGSSPRPAAQRPRPATPPPSHCASPDRVCPAPAPKHRPLKKRTHAVPAKFAAALSPRVLRPRGCEGSRANGEGIAAQGYSESRIKGNRGPACWVVMLNSSRPPSILYPPE</sequence>
<feature type="compositionally biased region" description="Low complexity" evidence="1">
    <location>
        <begin position="36"/>
        <end position="56"/>
    </location>
</feature>
<feature type="compositionally biased region" description="Basic residues" evidence="1">
    <location>
        <begin position="77"/>
        <end position="87"/>
    </location>
</feature>
<evidence type="ECO:0000313" key="2">
    <source>
        <dbReference type="EMBL" id="KAF6496028.1"/>
    </source>
</evidence>
<accession>A0A7J8JH51</accession>
<gene>
    <name evidence="2" type="ORF">HJG63_010287</name>
</gene>